<evidence type="ECO:0000313" key="2">
    <source>
        <dbReference type="EMBL" id="SFJ89163.1"/>
    </source>
</evidence>
<evidence type="ECO:0000256" key="1">
    <source>
        <dbReference type="SAM" id="Phobius"/>
    </source>
</evidence>
<sequence>MERKLKKVAKSSYLNDLSLSHEKKGDMLRKVKSTATNKYEHRWRKPFAGSLACIALLFVLIMGGFNMGSLTNPSKSLEQLEDTRYKQPLSIAKQVLPDDLILPTPFYGLIKEPIVKYDRLDERMVNLDTVFEGENFYMTLRVHKEENLFNKNANAFEETKYKKKVYLQKEEGKQMLLIHGQDGETLTYEYNGYFYRVALYEKEWKNNKQYILHPATKKYLDKLRSHLY</sequence>
<dbReference type="EMBL" id="FOSB01000005">
    <property type="protein sequence ID" value="SFJ89163.1"/>
    <property type="molecule type" value="Genomic_DNA"/>
</dbReference>
<proteinExistence type="predicted"/>
<gene>
    <name evidence="2" type="ORF">SAMN04487936_10596</name>
</gene>
<dbReference type="RefSeq" id="WP_075036402.1">
    <property type="nucleotide sequence ID" value="NZ_FOSB01000005.1"/>
</dbReference>
<evidence type="ECO:0008006" key="4">
    <source>
        <dbReference type="Google" id="ProtNLM"/>
    </source>
</evidence>
<protein>
    <recommendedName>
        <fullName evidence="4">DUF4367 domain-containing protein</fullName>
    </recommendedName>
</protein>
<organism evidence="2 3">
    <name type="scientific">Halobacillus dabanensis</name>
    <dbReference type="NCBI Taxonomy" id="240302"/>
    <lineage>
        <taxon>Bacteria</taxon>
        <taxon>Bacillati</taxon>
        <taxon>Bacillota</taxon>
        <taxon>Bacilli</taxon>
        <taxon>Bacillales</taxon>
        <taxon>Bacillaceae</taxon>
        <taxon>Halobacillus</taxon>
    </lineage>
</organism>
<keyword evidence="1" id="KW-0812">Transmembrane</keyword>
<evidence type="ECO:0000313" key="3">
    <source>
        <dbReference type="Proteomes" id="UP000183557"/>
    </source>
</evidence>
<feature type="transmembrane region" description="Helical" evidence="1">
    <location>
        <begin position="47"/>
        <end position="67"/>
    </location>
</feature>
<reference evidence="3" key="1">
    <citation type="submission" date="2016-10" db="EMBL/GenBank/DDBJ databases">
        <authorList>
            <person name="Varghese N."/>
            <person name="Submissions S."/>
        </authorList>
    </citation>
    <scope>NUCLEOTIDE SEQUENCE [LARGE SCALE GENOMIC DNA]</scope>
    <source>
        <strain evidence="3">CGMCC 1.3704</strain>
    </source>
</reference>
<dbReference type="AlphaFoldDB" id="A0A1I3V2M2"/>
<accession>A0A1I3V2M2</accession>
<name>A0A1I3V2M2_HALDA</name>
<keyword evidence="1" id="KW-1133">Transmembrane helix</keyword>
<keyword evidence="1" id="KW-0472">Membrane</keyword>
<keyword evidence="3" id="KW-1185">Reference proteome</keyword>
<dbReference type="Proteomes" id="UP000183557">
    <property type="component" value="Unassembled WGS sequence"/>
</dbReference>